<protein>
    <recommendedName>
        <fullName evidence="4">Phospholipase C/D domain-containing protein</fullName>
    </recommendedName>
</protein>
<evidence type="ECO:0000313" key="2">
    <source>
        <dbReference type="EMBL" id="ARI76538.1"/>
    </source>
</evidence>
<dbReference type="EMBL" id="CP020772">
    <property type="protein sequence ID" value="ARI76538.1"/>
    <property type="molecule type" value="Genomic_DNA"/>
</dbReference>
<keyword evidence="3" id="KW-1185">Reference proteome</keyword>
<dbReference type="RefSeq" id="WP_085029017.1">
    <property type="nucleotide sequence ID" value="NZ_CP020772.1"/>
</dbReference>
<evidence type="ECO:0000313" key="3">
    <source>
        <dbReference type="Proteomes" id="UP000192527"/>
    </source>
</evidence>
<dbReference type="OrthoDB" id="2857442at2"/>
<dbReference type="Pfam" id="PF04307">
    <property type="entry name" value="YdjM"/>
    <property type="match status" value="1"/>
</dbReference>
<feature type="transmembrane region" description="Helical" evidence="1">
    <location>
        <begin position="108"/>
        <end position="131"/>
    </location>
</feature>
<proteinExistence type="predicted"/>
<feature type="transmembrane region" description="Helical" evidence="1">
    <location>
        <begin position="79"/>
        <end position="96"/>
    </location>
</feature>
<evidence type="ECO:0008006" key="4">
    <source>
        <dbReference type="Google" id="ProtNLM"/>
    </source>
</evidence>
<keyword evidence="1" id="KW-0472">Membrane</keyword>
<dbReference type="Proteomes" id="UP000192527">
    <property type="component" value="Chromosome"/>
</dbReference>
<feature type="transmembrane region" description="Helical" evidence="1">
    <location>
        <begin position="151"/>
        <end position="171"/>
    </location>
</feature>
<name>A0A1W5ZTB7_9BACI</name>
<feature type="transmembrane region" description="Helical" evidence="1">
    <location>
        <begin position="20"/>
        <end position="43"/>
    </location>
</feature>
<keyword evidence="1" id="KW-1133">Transmembrane helix</keyword>
<evidence type="ECO:0000256" key="1">
    <source>
        <dbReference type="SAM" id="Phobius"/>
    </source>
</evidence>
<dbReference type="InterPro" id="IPR007404">
    <property type="entry name" value="YdjM-like"/>
</dbReference>
<keyword evidence="1" id="KW-0812">Transmembrane</keyword>
<dbReference type="KEGG" id="hmn:HM131_06695"/>
<organism evidence="2 3">
    <name type="scientific">Halobacillus mangrovi</name>
    <dbReference type="NCBI Taxonomy" id="402384"/>
    <lineage>
        <taxon>Bacteria</taxon>
        <taxon>Bacillati</taxon>
        <taxon>Bacillota</taxon>
        <taxon>Bacilli</taxon>
        <taxon>Bacillales</taxon>
        <taxon>Bacillaceae</taxon>
        <taxon>Halobacillus</taxon>
    </lineage>
</organism>
<sequence>MNTLHHGYWTFFAARKQKYVGWFVFGSVMPDIVYYVMFLYLAITRNAFQVVDDPDPMRALFGLVHDLFEHPVVFVLRQAGHSMFVWAVVFSVIFVWKGRKLTKWLALLYGWLGHIILDLLTHVEDAVPMFYPVSSYTFRSKVSYWDDEHYAGTFSIINTTLLLLSLLYLFIQKLRKKHPFTKSS</sequence>
<gene>
    <name evidence="2" type="ORF">HM131_06695</name>
</gene>
<dbReference type="STRING" id="402384.HM131_06695"/>
<dbReference type="AlphaFoldDB" id="A0A1W5ZTB7"/>
<accession>A0A1W5ZTB7</accession>
<reference evidence="2 3" key="1">
    <citation type="submission" date="2017-04" db="EMBL/GenBank/DDBJ databases">
        <title>The whole genome sequencing and assembly of Halobacillus mangrovi strain.</title>
        <authorList>
            <person name="Lee S.-J."/>
            <person name="Park M.-K."/>
            <person name="Kim J.-Y."/>
            <person name="Lee Y.-J."/>
            <person name="Yi H."/>
            <person name="Bahn Y.-S."/>
            <person name="Kim J.F."/>
            <person name="Lee D.-W."/>
        </authorList>
    </citation>
    <scope>NUCLEOTIDE SEQUENCE [LARGE SCALE GENOMIC DNA]</scope>
    <source>
        <strain evidence="2 3">KTB 131</strain>
    </source>
</reference>